<evidence type="ECO:0000313" key="4">
    <source>
        <dbReference type="Proteomes" id="UP000078512"/>
    </source>
</evidence>
<sequence length="120" mass="13257">MSDYSRYYLKGVAGDYASAPQHYNDPRQTMPQTPPSSNSTPYTSSSNITLRSMQEEVMINNHIQELTMPPCFTFCPITGIATTDCFQSTYMATAIKRPGGTLVVLLFLALILVVLAARLL</sequence>
<dbReference type="Proteomes" id="UP000078512">
    <property type="component" value="Unassembled WGS sequence"/>
</dbReference>
<dbReference type="AlphaFoldDB" id="A0A197JTS8"/>
<keyword evidence="2" id="KW-0812">Transmembrane</keyword>
<gene>
    <name evidence="3" type="ORF">K457DRAFT_20709</name>
</gene>
<keyword evidence="2" id="KW-0472">Membrane</keyword>
<feature type="compositionally biased region" description="Low complexity" evidence="1">
    <location>
        <begin position="29"/>
        <end position="46"/>
    </location>
</feature>
<evidence type="ECO:0000256" key="1">
    <source>
        <dbReference type="SAM" id="MobiDB-lite"/>
    </source>
</evidence>
<organism evidence="3 4">
    <name type="scientific">Linnemannia elongata AG-77</name>
    <dbReference type="NCBI Taxonomy" id="1314771"/>
    <lineage>
        <taxon>Eukaryota</taxon>
        <taxon>Fungi</taxon>
        <taxon>Fungi incertae sedis</taxon>
        <taxon>Mucoromycota</taxon>
        <taxon>Mortierellomycotina</taxon>
        <taxon>Mortierellomycetes</taxon>
        <taxon>Mortierellales</taxon>
        <taxon>Mortierellaceae</taxon>
        <taxon>Linnemannia</taxon>
    </lineage>
</organism>
<evidence type="ECO:0000256" key="2">
    <source>
        <dbReference type="SAM" id="Phobius"/>
    </source>
</evidence>
<accession>A0A197JTS8</accession>
<keyword evidence="4" id="KW-1185">Reference proteome</keyword>
<dbReference type="EMBL" id="KV442054">
    <property type="protein sequence ID" value="OAQ27709.1"/>
    <property type="molecule type" value="Genomic_DNA"/>
</dbReference>
<feature type="region of interest" description="Disordered" evidence="1">
    <location>
        <begin position="17"/>
        <end position="46"/>
    </location>
</feature>
<keyword evidence="2" id="KW-1133">Transmembrane helix</keyword>
<reference evidence="3 4" key="1">
    <citation type="submission" date="2016-05" db="EMBL/GenBank/DDBJ databases">
        <title>Genome sequencing reveals origins of a unique bacterial endosymbiosis in the earliest lineages of terrestrial Fungi.</title>
        <authorList>
            <consortium name="DOE Joint Genome Institute"/>
            <person name="Uehling J."/>
            <person name="Gryganskyi A."/>
            <person name="Hameed K."/>
            <person name="Tschaplinski T."/>
            <person name="Misztal P."/>
            <person name="Wu S."/>
            <person name="Desiro A."/>
            <person name="Vande Pol N."/>
            <person name="Du Z.-Y."/>
            <person name="Zienkiewicz A."/>
            <person name="Zienkiewicz K."/>
            <person name="Morin E."/>
            <person name="Tisserant E."/>
            <person name="Splivallo R."/>
            <person name="Hainaut M."/>
            <person name="Henrissat B."/>
            <person name="Ohm R."/>
            <person name="Kuo A."/>
            <person name="Yan J."/>
            <person name="Lipzen A."/>
            <person name="Nolan M."/>
            <person name="Labutti K."/>
            <person name="Barry K."/>
            <person name="Goldstein A."/>
            <person name="Labbe J."/>
            <person name="Schadt C."/>
            <person name="Tuskan G."/>
            <person name="Grigoriev I."/>
            <person name="Martin F."/>
            <person name="Vilgalys R."/>
            <person name="Bonito G."/>
        </authorList>
    </citation>
    <scope>NUCLEOTIDE SEQUENCE [LARGE SCALE GENOMIC DNA]</scope>
    <source>
        <strain evidence="3 4">AG-77</strain>
    </source>
</reference>
<feature type="transmembrane region" description="Helical" evidence="2">
    <location>
        <begin position="100"/>
        <end position="119"/>
    </location>
</feature>
<evidence type="ECO:0000313" key="3">
    <source>
        <dbReference type="EMBL" id="OAQ27709.1"/>
    </source>
</evidence>
<proteinExistence type="predicted"/>
<name>A0A197JTS8_9FUNG</name>
<protein>
    <submittedName>
        <fullName evidence="3">Uncharacterized protein</fullName>
    </submittedName>
</protein>